<dbReference type="GO" id="GO:0030170">
    <property type="term" value="F:pyridoxal phosphate binding"/>
    <property type="evidence" value="ECO:0007669"/>
    <property type="project" value="InterPro"/>
</dbReference>
<organism evidence="2">
    <name type="scientific">Amblyomma maculatum</name>
    <name type="common">Gulf Coast tick</name>
    <dbReference type="NCBI Taxonomy" id="34609"/>
    <lineage>
        <taxon>Eukaryota</taxon>
        <taxon>Metazoa</taxon>
        <taxon>Ecdysozoa</taxon>
        <taxon>Arthropoda</taxon>
        <taxon>Chelicerata</taxon>
        <taxon>Arachnida</taxon>
        <taxon>Acari</taxon>
        <taxon>Parasitiformes</taxon>
        <taxon>Ixodida</taxon>
        <taxon>Ixodoidea</taxon>
        <taxon>Ixodidae</taxon>
        <taxon>Amblyomminae</taxon>
        <taxon>Amblyomma</taxon>
    </lineage>
</organism>
<sequence>MASSVLRAPQMGAIALTALAVGGAAAASTYLLLRHRASSRNIFVPVGRLANIFIYPIKSIAGIEVPYADCTVAGPVYKELKDRLLLIVKGDYFVSMREEPRLGLIQMTFDDGKLTLLAEGYPSLVIEASDPDERSKPSFTVRMRKFSYTAVEVSEEASRWLRKYLQKDDIRLVRIILDQETLDQAVNRPAVVACHDESAFHVLSKASLDVLLSRLPADSNIGRHNFRPAFFIDECEAHAEDHWERMRIADAVMAFSHRTTRCLLTTVDQDAGVRTDQEPLTTLRKYRVDKSEQGLKKYTSQPLLGISTYHVKHGRVTVGDIVYAVVSPKPLLVKKRRL</sequence>
<proteinExistence type="evidence at transcript level"/>
<evidence type="ECO:0000259" key="1">
    <source>
        <dbReference type="PROSITE" id="PS51340"/>
    </source>
</evidence>
<feature type="domain" description="MOSC" evidence="1">
    <location>
        <begin position="151"/>
        <end position="325"/>
    </location>
</feature>
<protein>
    <recommendedName>
        <fullName evidence="1">MOSC domain-containing protein</fullName>
    </recommendedName>
</protein>
<dbReference type="SUPFAM" id="SSF141673">
    <property type="entry name" value="MOSC N-terminal domain-like"/>
    <property type="match status" value="1"/>
</dbReference>
<dbReference type="EMBL" id="JO842919">
    <property type="protein sequence ID" value="AEO34536.1"/>
    <property type="molecule type" value="mRNA"/>
</dbReference>
<dbReference type="InterPro" id="IPR005303">
    <property type="entry name" value="MOCOS_middle"/>
</dbReference>
<dbReference type="GO" id="GO:0003824">
    <property type="term" value="F:catalytic activity"/>
    <property type="evidence" value="ECO:0007669"/>
    <property type="project" value="InterPro"/>
</dbReference>
<dbReference type="Pfam" id="PF03473">
    <property type="entry name" value="MOSC"/>
    <property type="match status" value="1"/>
</dbReference>
<dbReference type="GO" id="GO:0030151">
    <property type="term" value="F:molybdenum ion binding"/>
    <property type="evidence" value="ECO:0007669"/>
    <property type="project" value="InterPro"/>
</dbReference>
<accession>G3MM18</accession>
<dbReference type="PANTHER" id="PTHR14237">
    <property type="entry name" value="MOLYBDOPTERIN COFACTOR SULFURASE MOSC"/>
    <property type="match status" value="1"/>
</dbReference>
<name>G3MM18_AMBMU</name>
<dbReference type="AlphaFoldDB" id="G3MM18"/>
<evidence type="ECO:0000313" key="2">
    <source>
        <dbReference type="EMBL" id="AEO34536.1"/>
    </source>
</evidence>
<dbReference type="PANTHER" id="PTHR14237:SF19">
    <property type="entry name" value="MITOCHONDRIAL AMIDOXIME REDUCING COMPONENT 1"/>
    <property type="match status" value="1"/>
</dbReference>
<dbReference type="Pfam" id="PF03476">
    <property type="entry name" value="MOSC_N"/>
    <property type="match status" value="1"/>
</dbReference>
<reference evidence="2" key="1">
    <citation type="journal article" date="2011" name="PLoS ONE">
        <title>A deep insight into the sialotranscriptome of the gulf coast tick, Amblyomma maculatum.</title>
        <authorList>
            <person name="Karim S."/>
            <person name="Singh P."/>
            <person name="Ribeiro J.M."/>
        </authorList>
    </citation>
    <scope>NUCLEOTIDE SEQUENCE</scope>
    <source>
        <tissue evidence="2">Salivary gland</tissue>
    </source>
</reference>
<dbReference type="PROSITE" id="PS51340">
    <property type="entry name" value="MOSC"/>
    <property type="match status" value="1"/>
</dbReference>
<dbReference type="InterPro" id="IPR005302">
    <property type="entry name" value="MoCF_Sase_C"/>
</dbReference>